<dbReference type="Proteomes" id="UP001469553">
    <property type="component" value="Unassembled WGS sequence"/>
</dbReference>
<keyword evidence="1" id="KW-0812">Transmembrane</keyword>
<keyword evidence="1" id="KW-1133">Transmembrane helix</keyword>
<reference evidence="2 3" key="1">
    <citation type="submission" date="2021-06" db="EMBL/GenBank/DDBJ databases">
        <authorList>
            <person name="Palmer J.M."/>
        </authorList>
    </citation>
    <scope>NUCLEOTIDE SEQUENCE [LARGE SCALE GENOMIC DNA]</scope>
    <source>
        <strain evidence="2 3">AS_MEX2019</strain>
        <tissue evidence="2">Muscle</tissue>
    </source>
</reference>
<evidence type="ECO:0000313" key="3">
    <source>
        <dbReference type="Proteomes" id="UP001469553"/>
    </source>
</evidence>
<proteinExistence type="predicted"/>
<keyword evidence="1" id="KW-0472">Membrane</keyword>
<gene>
    <name evidence="2" type="ORF">AMECASPLE_039644</name>
</gene>
<comment type="caution">
    <text evidence="2">The sequence shown here is derived from an EMBL/GenBank/DDBJ whole genome shotgun (WGS) entry which is preliminary data.</text>
</comment>
<dbReference type="EMBL" id="JAHRIP010074544">
    <property type="protein sequence ID" value="MEQ2309523.1"/>
    <property type="molecule type" value="Genomic_DNA"/>
</dbReference>
<organism evidence="2 3">
    <name type="scientific">Ameca splendens</name>
    <dbReference type="NCBI Taxonomy" id="208324"/>
    <lineage>
        <taxon>Eukaryota</taxon>
        <taxon>Metazoa</taxon>
        <taxon>Chordata</taxon>
        <taxon>Craniata</taxon>
        <taxon>Vertebrata</taxon>
        <taxon>Euteleostomi</taxon>
        <taxon>Actinopterygii</taxon>
        <taxon>Neopterygii</taxon>
        <taxon>Teleostei</taxon>
        <taxon>Neoteleostei</taxon>
        <taxon>Acanthomorphata</taxon>
        <taxon>Ovalentaria</taxon>
        <taxon>Atherinomorphae</taxon>
        <taxon>Cyprinodontiformes</taxon>
        <taxon>Goodeidae</taxon>
        <taxon>Ameca</taxon>
    </lineage>
</organism>
<sequence>MVEIKGTVLNVADLDSSQKIKIAALRMYTCCVERINYDDFFDSKSESYISHNARERFRFLAGDYFCFMKTIFVVFLSCLMLELCFIVTVSSGYRNTETS</sequence>
<evidence type="ECO:0000313" key="2">
    <source>
        <dbReference type="EMBL" id="MEQ2309523.1"/>
    </source>
</evidence>
<accession>A0ABV0ZT96</accession>
<feature type="transmembrane region" description="Helical" evidence="1">
    <location>
        <begin position="64"/>
        <end position="89"/>
    </location>
</feature>
<keyword evidence="3" id="KW-1185">Reference proteome</keyword>
<protein>
    <submittedName>
        <fullName evidence="2">Uncharacterized protein</fullName>
    </submittedName>
</protein>
<evidence type="ECO:0000256" key="1">
    <source>
        <dbReference type="SAM" id="Phobius"/>
    </source>
</evidence>
<name>A0ABV0ZT96_9TELE</name>